<name>A0ABQ4M2J8_9BACL</name>
<gene>
    <name evidence="5" type="ORF">J21TS3_44800</name>
</gene>
<comment type="caution">
    <text evidence="5">The sequence shown here is derived from an EMBL/GenBank/DDBJ whole genome shotgun (WGS) entry which is preliminary data.</text>
</comment>
<evidence type="ECO:0000256" key="2">
    <source>
        <dbReference type="ARBA" id="ARBA00022827"/>
    </source>
</evidence>
<protein>
    <recommendedName>
        <fullName evidence="7">FAD-binding domain-containing protein</fullName>
    </recommendedName>
</protein>
<keyword evidence="2" id="KW-0274">FAD</keyword>
<keyword evidence="1" id="KW-0285">Flavoprotein</keyword>
<feature type="region of interest" description="Disordered" evidence="4">
    <location>
        <begin position="1"/>
        <end position="20"/>
    </location>
</feature>
<dbReference type="PANTHER" id="PTHR46720:SF3">
    <property type="entry name" value="FAD-BINDING DOMAIN-CONTAINING PROTEIN-RELATED"/>
    <property type="match status" value="1"/>
</dbReference>
<evidence type="ECO:0008006" key="7">
    <source>
        <dbReference type="Google" id="ProtNLM"/>
    </source>
</evidence>
<evidence type="ECO:0000313" key="6">
    <source>
        <dbReference type="Proteomes" id="UP000680638"/>
    </source>
</evidence>
<sequence>MVRLRESEAAHATTPNLGQGAGQAMEDAYVLARSLETAGDTVKAFKDFESKRISRTTKIIKMSKQVGQIAQLENKALVQLRNFVLRKLPPSANMKRFEFLYAIDWD</sequence>
<dbReference type="Gene3D" id="3.50.50.60">
    <property type="entry name" value="FAD/NAD(P)-binding domain"/>
    <property type="match status" value="1"/>
</dbReference>
<evidence type="ECO:0000256" key="4">
    <source>
        <dbReference type="SAM" id="MobiDB-lite"/>
    </source>
</evidence>
<dbReference type="PANTHER" id="PTHR46720">
    <property type="entry name" value="HYDROXYLASE, PUTATIVE (AFU_ORTHOLOGUE AFUA_3G01460)-RELATED"/>
    <property type="match status" value="1"/>
</dbReference>
<dbReference type="EMBL" id="BORW01000035">
    <property type="protein sequence ID" value="GIO69659.1"/>
    <property type="molecule type" value="Genomic_DNA"/>
</dbReference>
<proteinExistence type="predicted"/>
<evidence type="ECO:0000256" key="3">
    <source>
        <dbReference type="ARBA" id="ARBA00023002"/>
    </source>
</evidence>
<dbReference type="InterPro" id="IPR051104">
    <property type="entry name" value="FAD_monoxygenase"/>
</dbReference>
<keyword evidence="3" id="KW-0560">Oxidoreductase</keyword>
<accession>A0ABQ4M2J8</accession>
<keyword evidence="6" id="KW-1185">Reference proteome</keyword>
<dbReference type="SUPFAM" id="SSF51905">
    <property type="entry name" value="FAD/NAD(P)-binding domain"/>
    <property type="match status" value="1"/>
</dbReference>
<organism evidence="5 6">
    <name type="scientific">Paenibacillus cookii</name>
    <dbReference type="NCBI Taxonomy" id="157839"/>
    <lineage>
        <taxon>Bacteria</taxon>
        <taxon>Bacillati</taxon>
        <taxon>Bacillota</taxon>
        <taxon>Bacilli</taxon>
        <taxon>Bacillales</taxon>
        <taxon>Paenibacillaceae</taxon>
        <taxon>Paenibacillus</taxon>
    </lineage>
</organism>
<evidence type="ECO:0000256" key="1">
    <source>
        <dbReference type="ARBA" id="ARBA00022630"/>
    </source>
</evidence>
<dbReference type="InterPro" id="IPR036188">
    <property type="entry name" value="FAD/NAD-bd_sf"/>
</dbReference>
<dbReference type="Proteomes" id="UP000680638">
    <property type="component" value="Unassembled WGS sequence"/>
</dbReference>
<reference evidence="5 6" key="1">
    <citation type="submission" date="2021-03" db="EMBL/GenBank/DDBJ databases">
        <title>Antimicrobial resistance genes in bacteria isolated from Japanese honey, and their potential for conferring macrolide and lincosamide resistance in the American foulbrood pathogen Paenibacillus larvae.</title>
        <authorList>
            <person name="Okamoto M."/>
            <person name="Kumagai M."/>
            <person name="Kanamori H."/>
            <person name="Takamatsu D."/>
        </authorList>
    </citation>
    <scope>NUCLEOTIDE SEQUENCE [LARGE SCALE GENOMIC DNA]</scope>
    <source>
        <strain evidence="5 6">J21TS3</strain>
    </source>
</reference>
<evidence type="ECO:0000313" key="5">
    <source>
        <dbReference type="EMBL" id="GIO69659.1"/>
    </source>
</evidence>